<dbReference type="Proteomes" id="UP000008698">
    <property type="component" value="Unassembled WGS sequence"/>
</dbReference>
<reference evidence="3" key="1">
    <citation type="journal article" date="2011" name="PLoS Pathog.">
        <title>Comparative genomics yields insights into niche adaptation of plant vascular wilt pathogens.</title>
        <authorList>
            <person name="Klosterman S.J."/>
            <person name="Subbarao K.V."/>
            <person name="Kang S."/>
            <person name="Veronese P."/>
            <person name="Gold S.E."/>
            <person name="Thomma B.P.H.J."/>
            <person name="Chen Z."/>
            <person name="Henrissat B."/>
            <person name="Lee Y.-H."/>
            <person name="Park J."/>
            <person name="Garcia-Pedrajas M.D."/>
            <person name="Barbara D.J."/>
            <person name="Anchieta A."/>
            <person name="de Jonge R."/>
            <person name="Santhanam P."/>
            <person name="Maruthachalam K."/>
            <person name="Atallah Z."/>
            <person name="Amyotte S.G."/>
            <person name="Paz Z."/>
            <person name="Inderbitzin P."/>
            <person name="Hayes R.J."/>
            <person name="Heiman D.I."/>
            <person name="Young S."/>
            <person name="Zeng Q."/>
            <person name="Engels R."/>
            <person name="Galagan J."/>
            <person name="Cuomo C.A."/>
            <person name="Dobinson K.F."/>
            <person name="Ma L.-J."/>
        </authorList>
    </citation>
    <scope>NUCLEOTIDE SEQUENCE [LARGE SCALE GENOMIC DNA]</scope>
    <source>
        <strain evidence="3">VaMs.102 / ATCC MYA-4576 / FGSC 10136</strain>
    </source>
</reference>
<dbReference type="OMA" id="NCEDSCS"/>
<dbReference type="AlphaFoldDB" id="C9SSM1"/>
<evidence type="ECO:0000256" key="1">
    <source>
        <dbReference type="SAM" id="MobiDB-lite"/>
    </source>
</evidence>
<dbReference type="OrthoDB" id="5236983at2759"/>
<sequence>MALNKTEQISPGEQDQESSDGQCPCFVPESNPLPNTLPSANSIRDLVSFTINTAPPDPINMALGQIQHTLQSLLISGFERPFDHTTDNAKLLGCVELLDQYFFHHTLTRPSSEFVSSGSFHHLEDGVFPAGAVLLPKRNWVHLTVNIPDMSAVSGCLLSSSRVRALITVRSAYPLLSGGVRPVAFAAAIEGLIHEMVHAYLLVFGCDRREDCLNRKFKNGDRRDWHGRHLHKLLTHVYETIQEWHISLSDFGLVYMEDREYCC</sequence>
<gene>
    <name evidence="2" type="ORF">VDBG_07896</name>
</gene>
<feature type="region of interest" description="Disordered" evidence="1">
    <location>
        <begin position="1"/>
        <end position="30"/>
    </location>
</feature>
<protein>
    <submittedName>
        <fullName evidence="2">Predicted protein</fullName>
    </submittedName>
</protein>
<accession>C9SSM1</accession>
<evidence type="ECO:0000313" key="3">
    <source>
        <dbReference type="Proteomes" id="UP000008698"/>
    </source>
</evidence>
<organism evidence="3">
    <name type="scientific">Verticillium alfalfae (strain VaMs.102 / ATCC MYA-4576 / FGSC 10136)</name>
    <name type="common">Verticillium wilt of alfalfa</name>
    <name type="synonym">Verticillium albo-atrum</name>
    <dbReference type="NCBI Taxonomy" id="526221"/>
    <lineage>
        <taxon>Eukaryota</taxon>
        <taxon>Fungi</taxon>
        <taxon>Dikarya</taxon>
        <taxon>Ascomycota</taxon>
        <taxon>Pezizomycotina</taxon>
        <taxon>Sordariomycetes</taxon>
        <taxon>Hypocreomycetidae</taxon>
        <taxon>Glomerellales</taxon>
        <taxon>Plectosphaerellaceae</taxon>
        <taxon>Verticillium</taxon>
    </lineage>
</organism>
<evidence type="ECO:0000313" key="2">
    <source>
        <dbReference type="EMBL" id="EEY21786.1"/>
    </source>
</evidence>
<keyword evidence="3" id="KW-1185">Reference proteome</keyword>
<dbReference type="HOGENOM" id="CLU_099915_0_0_1"/>
<dbReference type="GeneID" id="9529692"/>
<dbReference type="EMBL" id="DS985224">
    <property type="protein sequence ID" value="EEY21786.1"/>
    <property type="molecule type" value="Genomic_DNA"/>
</dbReference>
<name>C9SSM1_VERA1</name>
<dbReference type="KEGG" id="val:VDBG_07896"/>
<dbReference type="RefSeq" id="XP_003001637.1">
    <property type="nucleotide sequence ID" value="XM_003001591.1"/>
</dbReference>
<feature type="compositionally biased region" description="Polar residues" evidence="1">
    <location>
        <begin position="1"/>
        <end position="13"/>
    </location>
</feature>
<proteinExistence type="predicted"/>
<dbReference type="eggNOG" id="ENOG502T51F">
    <property type="taxonomic scope" value="Eukaryota"/>
</dbReference>